<protein>
    <submittedName>
        <fullName evidence="1">Uncharacterized protein</fullName>
    </submittedName>
</protein>
<dbReference type="EMBL" id="CM032182">
    <property type="protein sequence ID" value="KAG7096319.1"/>
    <property type="molecule type" value="Genomic_DNA"/>
</dbReference>
<name>A0A9P7UX86_9AGAR</name>
<sequence length="227" mass="25627">MGGFALYDQGIFKCHLRPDVYGQRDIDQEWEIAKGLEQTMELAISEMLRCGYLVGADLTPSFPDFGCLGNTDGQHGQPSSPLITEGAERRPLILKQYSCLLELFVANGFILIEEKFITNNLSHTDFTAKTIAIVQTSWFMLQCLAHGIKGIAITELEVYTLAFAALNGMTYILWWNKPQRVHHPIPVHWHPLNICVTSMPDRSGPTGHNHFHSILTYSTYLNLRTPH</sequence>
<evidence type="ECO:0000313" key="2">
    <source>
        <dbReference type="Proteomes" id="UP001049176"/>
    </source>
</evidence>
<dbReference type="RefSeq" id="XP_043012789.1">
    <property type="nucleotide sequence ID" value="XM_043148197.1"/>
</dbReference>
<dbReference type="PANTHER" id="PTHR35043:SF7">
    <property type="entry name" value="TRANSCRIPTION FACTOR DOMAIN-CONTAINING PROTEIN"/>
    <property type="match status" value="1"/>
</dbReference>
<organism evidence="1 2">
    <name type="scientific">Marasmius oreades</name>
    <name type="common">fairy-ring Marasmius</name>
    <dbReference type="NCBI Taxonomy" id="181124"/>
    <lineage>
        <taxon>Eukaryota</taxon>
        <taxon>Fungi</taxon>
        <taxon>Dikarya</taxon>
        <taxon>Basidiomycota</taxon>
        <taxon>Agaricomycotina</taxon>
        <taxon>Agaricomycetes</taxon>
        <taxon>Agaricomycetidae</taxon>
        <taxon>Agaricales</taxon>
        <taxon>Marasmiineae</taxon>
        <taxon>Marasmiaceae</taxon>
        <taxon>Marasmius</taxon>
    </lineage>
</organism>
<reference evidence="1" key="1">
    <citation type="journal article" date="2021" name="Genome Biol. Evol.">
        <title>The assembled and annotated genome of the fairy-ring fungus Marasmius oreades.</title>
        <authorList>
            <person name="Hiltunen M."/>
            <person name="Ament-Velasquez S.L."/>
            <person name="Johannesson H."/>
        </authorList>
    </citation>
    <scope>NUCLEOTIDE SEQUENCE</scope>
    <source>
        <strain evidence="1">03SP1</strain>
    </source>
</reference>
<accession>A0A9P7UX86</accession>
<dbReference type="GeneID" id="66072840"/>
<keyword evidence="2" id="KW-1185">Reference proteome</keyword>
<dbReference type="PANTHER" id="PTHR35043">
    <property type="entry name" value="TRANSCRIPTION FACTOR DOMAIN-CONTAINING PROTEIN"/>
    <property type="match status" value="1"/>
</dbReference>
<comment type="caution">
    <text evidence="1">The sequence shown here is derived from an EMBL/GenBank/DDBJ whole genome shotgun (WGS) entry which is preliminary data.</text>
</comment>
<dbReference type="AlphaFoldDB" id="A0A9P7UX86"/>
<evidence type="ECO:0000313" key="1">
    <source>
        <dbReference type="EMBL" id="KAG7096319.1"/>
    </source>
</evidence>
<dbReference type="KEGG" id="more:E1B28_003764"/>
<dbReference type="OrthoDB" id="3029001at2759"/>
<proteinExistence type="predicted"/>
<gene>
    <name evidence="1" type="ORF">E1B28_003764</name>
</gene>
<dbReference type="Proteomes" id="UP001049176">
    <property type="component" value="Chromosome 2"/>
</dbReference>